<gene>
    <name evidence="1" type="ORF">Shyd_66100</name>
</gene>
<sequence>MAISFVGTASWDSAASSGSSFTLNKPASVTTGDFLVAVFAADTFDSGGGDRTVTNPSGWTTVGHVYGGANGFIHVMTRTATASEPSSWNGSFTGGGTADRAAIVCAYRGVAGLAVDGESSTGSAASFATASVSNPAATNWRVVAAAYSSASTSYAIASNEVALRDRQPNSNIEPGMWDSNGTVATGSTSRTVSRGAAWESAMSWIGILDNQEGAVASGSLAVDLPLLSAAGSGELSYSAAMAVSLLMPSMTGAGIASPPSGTLAVPVVVTVSVVGASAARGSLDVLVLPVVDVVGETRHFGIRTVTPEREERIVRPRLGATD</sequence>
<name>A0ABQ3PJN9_9ACTN</name>
<keyword evidence="2" id="KW-1185">Reference proteome</keyword>
<protein>
    <submittedName>
        <fullName evidence="1">Uncharacterized protein</fullName>
    </submittedName>
</protein>
<dbReference type="RefSeq" id="WP_190222741.1">
    <property type="nucleotide sequence ID" value="NZ_BNBS01000020.1"/>
</dbReference>
<reference evidence="1" key="1">
    <citation type="submission" date="2024-05" db="EMBL/GenBank/DDBJ databases">
        <title>Whole genome shotgun sequence of Streptomyces hydrogenans NBRC 13475.</title>
        <authorList>
            <person name="Komaki H."/>
            <person name="Tamura T."/>
        </authorList>
    </citation>
    <scope>NUCLEOTIDE SEQUENCE</scope>
    <source>
        <strain evidence="1">NBRC 13475</strain>
    </source>
</reference>
<evidence type="ECO:0000313" key="2">
    <source>
        <dbReference type="Proteomes" id="UP001052739"/>
    </source>
</evidence>
<accession>A0ABQ3PJN9</accession>
<evidence type="ECO:0000313" key="1">
    <source>
        <dbReference type="EMBL" id="GHI25239.1"/>
    </source>
</evidence>
<proteinExistence type="predicted"/>
<dbReference type="Proteomes" id="UP001052739">
    <property type="component" value="Unassembled WGS sequence"/>
</dbReference>
<comment type="caution">
    <text evidence="1">The sequence shown here is derived from an EMBL/GenBank/DDBJ whole genome shotgun (WGS) entry which is preliminary data.</text>
</comment>
<dbReference type="EMBL" id="BNDW01000068">
    <property type="protein sequence ID" value="GHI25239.1"/>
    <property type="molecule type" value="Genomic_DNA"/>
</dbReference>
<organism evidence="1 2">
    <name type="scientific">Streptomyces hydrogenans</name>
    <dbReference type="NCBI Taxonomy" id="1873719"/>
    <lineage>
        <taxon>Bacteria</taxon>
        <taxon>Bacillati</taxon>
        <taxon>Actinomycetota</taxon>
        <taxon>Actinomycetes</taxon>
        <taxon>Kitasatosporales</taxon>
        <taxon>Streptomycetaceae</taxon>
        <taxon>Streptomyces</taxon>
    </lineage>
</organism>